<gene>
    <name evidence="1" type="ORF">SAMN05216464_10463</name>
</gene>
<accession>A0A1G7AEB1</accession>
<dbReference type="OrthoDB" id="799181at2"/>
<sequence>MKRFLGLLLFAGLACNQPVKQAIDTKEKIEQIDWNKAKINGLLPMITHVQQVTNRLCKPDSIVKPDHAINDSFYRNKMTYCYVKGLTYEKYHDTLVFKRMDFRKDTIDNLILNKVKFDYTSSMSYFGRFFPSSYNNELRGTDMDKYLIFGLDDPENGNKSGWMFCFNEDGSKILWIDHYVADRVE</sequence>
<reference evidence="1 2" key="1">
    <citation type="submission" date="2016-10" db="EMBL/GenBank/DDBJ databases">
        <authorList>
            <person name="de Groot N.N."/>
        </authorList>
    </citation>
    <scope>NUCLEOTIDE SEQUENCE [LARGE SCALE GENOMIC DNA]</scope>
    <source>
        <strain evidence="1 2">47C3B</strain>
    </source>
</reference>
<dbReference type="PROSITE" id="PS51257">
    <property type="entry name" value="PROKAR_LIPOPROTEIN"/>
    <property type="match status" value="1"/>
</dbReference>
<proteinExistence type="predicted"/>
<evidence type="ECO:0000313" key="1">
    <source>
        <dbReference type="EMBL" id="SDE13139.1"/>
    </source>
</evidence>
<dbReference type="RefSeq" id="WP_143014101.1">
    <property type="nucleotide sequence ID" value="NZ_FNAI01000004.1"/>
</dbReference>
<name>A0A1G7AEB1_9SPHI</name>
<organism evidence="1 2">
    <name type="scientific">Mucilaginibacter pineti</name>
    <dbReference type="NCBI Taxonomy" id="1391627"/>
    <lineage>
        <taxon>Bacteria</taxon>
        <taxon>Pseudomonadati</taxon>
        <taxon>Bacteroidota</taxon>
        <taxon>Sphingobacteriia</taxon>
        <taxon>Sphingobacteriales</taxon>
        <taxon>Sphingobacteriaceae</taxon>
        <taxon>Mucilaginibacter</taxon>
    </lineage>
</organism>
<evidence type="ECO:0000313" key="2">
    <source>
        <dbReference type="Proteomes" id="UP000199072"/>
    </source>
</evidence>
<dbReference type="Proteomes" id="UP000199072">
    <property type="component" value="Unassembled WGS sequence"/>
</dbReference>
<keyword evidence="2" id="KW-1185">Reference proteome</keyword>
<dbReference type="AlphaFoldDB" id="A0A1G7AEB1"/>
<dbReference type="EMBL" id="FNAI01000004">
    <property type="protein sequence ID" value="SDE13139.1"/>
    <property type="molecule type" value="Genomic_DNA"/>
</dbReference>
<dbReference type="STRING" id="1391627.SAMN05216464_10463"/>
<protein>
    <submittedName>
        <fullName evidence="1">Uncharacterized protein</fullName>
    </submittedName>
</protein>